<evidence type="ECO:0000313" key="11">
    <source>
        <dbReference type="EMBL" id="MET4756357.1"/>
    </source>
</evidence>
<dbReference type="InterPro" id="IPR004723">
    <property type="entry name" value="AONS_Archaea/Proteobacteria"/>
</dbReference>
<dbReference type="InterPro" id="IPR015424">
    <property type="entry name" value="PyrdxlP-dep_Trfase"/>
</dbReference>
<dbReference type="NCBIfam" id="TIGR00858">
    <property type="entry name" value="bioF"/>
    <property type="match status" value="1"/>
</dbReference>
<evidence type="ECO:0000259" key="10">
    <source>
        <dbReference type="Pfam" id="PF00155"/>
    </source>
</evidence>
<comment type="similarity">
    <text evidence="3 9">Belongs to the class-II pyridoxal-phosphate-dependent aminotransferase family. BioF subfamily.</text>
</comment>
<comment type="cofactor">
    <cofactor evidence="1 9">
        <name>pyridoxal 5'-phosphate</name>
        <dbReference type="ChEBI" id="CHEBI:597326"/>
    </cofactor>
</comment>
<dbReference type="InterPro" id="IPR004839">
    <property type="entry name" value="Aminotransferase_I/II_large"/>
</dbReference>
<name>A0ABV2SF15_9GAMM</name>
<feature type="binding site" evidence="9">
    <location>
        <position position="235"/>
    </location>
    <ligand>
        <name>pyridoxal 5'-phosphate</name>
        <dbReference type="ChEBI" id="CHEBI:597326"/>
    </ligand>
</feature>
<feature type="binding site" evidence="9">
    <location>
        <begin position="107"/>
        <end position="108"/>
    </location>
    <ligand>
        <name>pyridoxal 5'-phosphate</name>
        <dbReference type="ChEBI" id="CHEBI:597326"/>
    </ligand>
</feature>
<dbReference type="EMBL" id="JBEWTB010000002">
    <property type="protein sequence ID" value="MET4756357.1"/>
    <property type="molecule type" value="Genomic_DNA"/>
</dbReference>
<comment type="catalytic activity">
    <reaction evidence="8 9">
        <text>6-carboxyhexanoyl-[ACP] + L-alanine + H(+) = (8S)-8-amino-7-oxononanoate + holo-[ACP] + CO2</text>
        <dbReference type="Rhea" id="RHEA:42288"/>
        <dbReference type="Rhea" id="RHEA-COMP:9685"/>
        <dbReference type="Rhea" id="RHEA-COMP:9955"/>
        <dbReference type="ChEBI" id="CHEBI:15378"/>
        <dbReference type="ChEBI" id="CHEBI:16526"/>
        <dbReference type="ChEBI" id="CHEBI:57972"/>
        <dbReference type="ChEBI" id="CHEBI:64479"/>
        <dbReference type="ChEBI" id="CHEBI:78846"/>
        <dbReference type="ChEBI" id="CHEBI:149468"/>
        <dbReference type="EC" id="2.3.1.47"/>
    </reaction>
</comment>
<sequence>MMNFDLEERLEQRSEQRLFRQRVILDSPQKPEAMVDGRPCLMFCSNDYLGLANHPEIRSAFQQAANVYGIGSGASALINGHSRPHRQLEEELAEFTGRARVLLFSTGYMANLGVISALLSPGDALFQDRLNHASLLDAGRLSGARFQRYLHLDMGNLERRLKKSKARRKLIATDGVFSMDGDRTPLAELVKLSRQYQAGLMVDDAHAFGCIGKGGRGSLKEGGFTTDDVPVMMATLGKAFGTAGAFVAGSETLIENLIQFARSYIYTTAMPPAIAEASRASLKVVERDEWRRQQLTSNVIYFRRSCESLGIPLMASDSAIQPIQVGSVEESLRVSEQLLDLGVLVTPIRPPTVPAGSSRLRVTLSAIHTREHIDRLVEALQSIVWHKPGQAA</sequence>
<dbReference type="GO" id="GO:0008710">
    <property type="term" value="F:8-amino-7-oxononanoate synthase activity"/>
    <property type="evidence" value="ECO:0007669"/>
    <property type="project" value="UniProtKB-EC"/>
</dbReference>
<dbReference type="InterPro" id="IPR022834">
    <property type="entry name" value="AONS_Proteobacteria"/>
</dbReference>
<organism evidence="11 12">
    <name type="scientific">Endozoicomonas lisbonensis</name>
    <dbReference type="NCBI Taxonomy" id="3120522"/>
    <lineage>
        <taxon>Bacteria</taxon>
        <taxon>Pseudomonadati</taxon>
        <taxon>Pseudomonadota</taxon>
        <taxon>Gammaproteobacteria</taxon>
        <taxon>Oceanospirillales</taxon>
        <taxon>Endozoicomonadaceae</taxon>
        <taxon>Endozoicomonas</taxon>
    </lineage>
</organism>
<evidence type="ECO:0000256" key="5">
    <source>
        <dbReference type="ARBA" id="ARBA00022679"/>
    </source>
</evidence>
<protein>
    <recommendedName>
        <fullName evidence="9">8-amino-7-oxononanoate synthase</fullName>
        <shortName evidence="9">AONS</shortName>
        <ecNumber evidence="9">2.3.1.47</ecNumber>
    </recommendedName>
    <alternativeName>
        <fullName evidence="9">7-keto-8-amino-pelargonic acid synthase</fullName>
        <shortName evidence="9">7-KAP synthase</shortName>
        <shortName evidence="9">KAPA synthase</shortName>
    </alternativeName>
    <alternativeName>
        <fullName evidence="9">8-amino-7-ketopelargonate synthase</fullName>
    </alternativeName>
</protein>
<keyword evidence="12" id="KW-1185">Reference proteome</keyword>
<dbReference type="PROSITE" id="PS00599">
    <property type="entry name" value="AA_TRANSFER_CLASS_2"/>
    <property type="match status" value="1"/>
</dbReference>
<dbReference type="Gene3D" id="3.40.640.10">
    <property type="entry name" value="Type I PLP-dependent aspartate aminotransferase-like (Major domain)"/>
    <property type="match status" value="1"/>
</dbReference>
<evidence type="ECO:0000256" key="7">
    <source>
        <dbReference type="ARBA" id="ARBA00022898"/>
    </source>
</evidence>
<accession>A0ABV2SF15</accession>
<dbReference type="InterPro" id="IPR001917">
    <property type="entry name" value="Aminotrans_II_pyridoxalP_BS"/>
</dbReference>
<reference evidence="11 12" key="1">
    <citation type="submission" date="2024-06" db="EMBL/GenBank/DDBJ databases">
        <title>Genomic Encyclopedia of Type Strains, Phase V (KMG-V): Genome sequencing to study the core and pangenomes of soil and plant-associated prokaryotes.</title>
        <authorList>
            <person name="Whitman W."/>
        </authorList>
    </citation>
    <scope>NUCLEOTIDE SEQUENCE [LARGE SCALE GENOMIC DNA]</scope>
    <source>
        <strain evidence="11 12">NE40</strain>
    </source>
</reference>
<comment type="function">
    <text evidence="9">Catalyzes the decarboxylative condensation of pimeloyl-[acyl-carrier protein] and L-alanine to produce 8-amino-7-oxononanoate (AON), [acyl-carrier protein], and carbon dioxide.</text>
</comment>
<evidence type="ECO:0000256" key="3">
    <source>
        <dbReference type="ARBA" id="ARBA00010008"/>
    </source>
</evidence>
<dbReference type="Gene3D" id="3.90.1150.10">
    <property type="entry name" value="Aspartate Aminotransferase, domain 1"/>
    <property type="match status" value="1"/>
</dbReference>
<evidence type="ECO:0000256" key="4">
    <source>
        <dbReference type="ARBA" id="ARBA00011738"/>
    </source>
</evidence>
<gene>
    <name evidence="9" type="primary">bioF</name>
    <name evidence="11" type="ORF">V5J35_001549</name>
</gene>
<dbReference type="InterPro" id="IPR015422">
    <property type="entry name" value="PyrdxlP-dep_Trfase_small"/>
</dbReference>
<evidence type="ECO:0000313" key="12">
    <source>
        <dbReference type="Proteomes" id="UP001549366"/>
    </source>
</evidence>
<dbReference type="InterPro" id="IPR015421">
    <property type="entry name" value="PyrdxlP-dep_Trfase_major"/>
</dbReference>
<feature type="binding site" evidence="9">
    <location>
        <position position="20"/>
    </location>
    <ligand>
        <name>substrate</name>
    </ligand>
</feature>
<comment type="caution">
    <text evidence="11">The sequence shown here is derived from an EMBL/GenBank/DDBJ whole genome shotgun (WGS) entry which is preliminary data.</text>
</comment>
<keyword evidence="11" id="KW-0012">Acyltransferase</keyword>
<keyword evidence="5 9" id="KW-0808">Transferase</keyword>
<dbReference type="CDD" id="cd06454">
    <property type="entry name" value="KBL_like"/>
    <property type="match status" value="1"/>
</dbReference>
<dbReference type="SUPFAM" id="SSF53383">
    <property type="entry name" value="PLP-dependent transferases"/>
    <property type="match status" value="1"/>
</dbReference>
<feature type="domain" description="Aminotransferase class I/classII large" evidence="10">
    <location>
        <begin position="40"/>
        <end position="380"/>
    </location>
</feature>
<dbReference type="EC" id="2.3.1.47" evidence="9"/>
<evidence type="ECO:0000256" key="1">
    <source>
        <dbReference type="ARBA" id="ARBA00001933"/>
    </source>
</evidence>
<evidence type="ECO:0000256" key="9">
    <source>
        <dbReference type="HAMAP-Rule" id="MF_01693"/>
    </source>
</evidence>
<evidence type="ECO:0000256" key="2">
    <source>
        <dbReference type="ARBA" id="ARBA00004746"/>
    </source>
</evidence>
<feature type="binding site" evidence="9">
    <location>
        <position position="178"/>
    </location>
    <ligand>
        <name>pyridoxal 5'-phosphate</name>
        <dbReference type="ChEBI" id="CHEBI:597326"/>
    </ligand>
</feature>
<proteinExistence type="inferred from homology"/>
<dbReference type="Pfam" id="PF00155">
    <property type="entry name" value="Aminotran_1_2"/>
    <property type="match status" value="1"/>
</dbReference>
<dbReference type="RefSeq" id="WP_354010704.1">
    <property type="nucleotide sequence ID" value="NZ_JBEWTA010000001.1"/>
</dbReference>
<dbReference type="PANTHER" id="PTHR13693">
    <property type="entry name" value="CLASS II AMINOTRANSFERASE/8-AMINO-7-OXONONANOATE SYNTHASE"/>
    <property type="match status" value="1"/>
</dbReference>
<feature type="modified residue" description="N6-(pyridoxal phosphate)lysine" evidence="9">
    <location>
        <position position="238"/>
    </location>
</feature>
<dbReference type="Proteomes" id="UP001549366">
    <property type="component" value="Unassembled WGS sequence"/>
</dbReference>
<comment type="pathway">
    <text evidence="2 9">Cofactor biosynthesis; biotin biosynthesis.</text>
</comment>
<feature type="binding site" evidence="9">
    <location>
        <position position="206"/>
    </location>
    <ligand>
        <name>pyridoxal 5'-phosphate</name>
        <dbReference type="ChEBI" id="CHEBI:597326"/>
    </ligand>
</feature>
<dbReference type="HAMAP" id="MF_01693">
    <property type="entry name" value="BioF_aminotrans_2"/>
    <property type="match status" value="1"/>
</dbReference>
<evidence type="ECO:0000256" key="6">
    <source>
        <dbReference type="ARBA" id="ARBA00022756"/>
    </source>
</evidence>
<dbReference type="PANTHER" id="PTHR13693:SF100">
    <property type="entry name" value="8-AMINO-7-OXONONANOATE SYNTHASE"/>
    <property type="match status" value="1"/>
</dbReference>
<keyword evidence="7 9" id="KW-0663">Pyridoxal phosphate</keyword>
<comment type="subunit">
    <text evidence="4 9">Homodimer.</text>
</comment>
<evidence type="ECO:0000256" key="8">
    <source>
        <dbReference type="ARBA" id="ARBA00047715"/>
    </source>
</evidence>
<keyword evidence="6 9" id="KW-0093">Biotin biosynthesis</keyword>
<feature type="binding site" evidence="9">
    <location>
        <position position="352"/>
    </location>
    <ligand>
        <name>substrate</name>
    </ligand>
</feature>
<dbReference type="InterPro" id="IPR050087">
    <property type="entry name" value="AON_synthase_class-II"/>
</dbReference>
<feature type="binding site" evidence="9">
    <location>
        <position position="132"/>
    </location>
    <ligand>
        <name>substrate</name>
    </ligand>
</feature>